<keyword evidence="11" id="KW-0472">Membrane</keyword>
<feature type="region of interest" description="Disordered" evidence="10">
    <location>
        <begin position="711"/>
        <end position="731"/>
    </location>
</feature>
<dbReference type="eggNOG" id="COG0515">
    <property type="taxonomic scope" value="Bacteria"/>
</dbReference>
<dbReference type="NCBIfam" id="NF033483">
    <property type="entry name" value="PknB_PASTA_kin"/>
    <property type="match status" value="1"/>
</dbReference>
<comment type="catalytic activity">
    <reaction evidence="9">
        <text>L-seryl-[protein] + ATP = O-phospho-L-seryl-[protein] + ADP + H(+)</text>
        <dbReference type="Rhea" id="RHEA:17989"/>
        <dbReference type="Rhea" id="RHEA-COMP:9863"/>
        <dbReference type="Rhea" id="RHEA-COMP:11604"/>
        <dbReference type="ChEBI" id="CHEBI:15378"/>
        <dbReference type="ChEBI" id="CHEBI:29999"/>
        <dbReference type="ChEBI" id="CHEBI:30616"/>
        <dbReference type="ChEBI" id="CHEBI:83421"/>
        <dbReference type="ChEBI" id="CHEBI:456216"/>
        <dbReference type="EC" id="2.7.11.1"/>
    </reaction>
</comment>
<dbReference type="Gene3D" id="3.30.200.20">
    <property type="entry name" value="Phosphorylase Kinase, domain 1"/>
    <property type="match status" value="1"/>
</dbReference>
<keyword evidence="15" id="KW-1185">Reference proteome</keyword>
<feature type="compositionally biased region" description="Basic and acidic residues" evidence="10">
    <location>
        <begin position="720"/>
        <end position="731"/>
    </location>
</feature>
<dbReference type="RefSeq" id="WP_018020854.1">
    <property type="nucleotide sequence ID" value="NZ_AQUX01000001.1"/>
</dbReference>
<evidence type="ECO:0000259" key="12">
    <source>
        <dbReference type="PROSITE" id="PS50011"/>
    </source>
</evidence>
<gene>
    <name evidence="14" type="ORF">CDOO_09505</name>
</gene>
<feature type="domain" description="PASTA" evidence="13">
    <location>
        <begin position="538"/>
        <end position="605"/>
    </location>
</feature>
<dbReference type="GO" id="GO:0004674">
    <property type="term" value="F:protein serine/threonine kinase activity"/>
    <property type="evidence" value="ECO:0007669"/>
    <property type="project" value="UniProtKB-KW"/>
</dbReference>
<comment type="catalytic activity">
    <reaction evidence="8">
        <text>L-threonyl-[protein] + ATP = O-phospho-L-threonyl-[protein] + ADP + H(+)</text>
        <dbReference type="Rhea" id="RHEA:46608"/>
        <dbReference type="Rhea" id="RHEA-COMP:11060"/>
        <dbReference type="Rhea" id="RHEA-COMP:11605"/>
        <dbReference type="ChEBI" id="CHEBI:15378"/>
        <dbReference type="ChEBI" id="CHEBI:30013"/>
        <dbReference type="ChEBI" id="CHEBI:30616"/>
        <dbReference type="ChEBI" id="CHEBI:61977"/>
        <dbReference type="ChEBI" id="CHEBI:456216"/>
        <dbReference type="EC" id="2.7.11.1"/>
    </reaction>
</comment>
<dbReference type="EMBL" id="CP006764">
    <property type="protein sequence ID" value="AIT61475.1"/>
    <property type="molecule type" value="Genomic_DNA"/>
</dbReference>
<dbReference type="KEGG" id="cdo:CDOO_09505"/>
<evidence type="ECO:0000256" key="1">
    <source>
        <dbReference type="ARBA" id="ARBA00012513"/>
    </source>
</evidence>
<dbReference type="HOGENOM" id="CLU_000288_135_2_11"/>
<dbReference type="eggNOG" id="COG2815">
    <property type="taxonomic scope" value="Bacteria"/>
</dbReference>
<accession>A0A097IH60</accession>
<dbReference type="Gene3D" id="3.30.10.20">
    <property type="match status" value="5"/>
</dbReference>
<feature type="domain" description="Protein kinase" evidence="12">
    <location>
        <begin position="14"/>
        <end position="269"/>
    </location>
</feature>
<keyword evidence="4" id="KW-0677">Repeat</keyword>
<evidence type="ECO:0000256" key="2">
    <source>
        <dbReference type="ARBA" id="ARBA00022527"/>
    </source>
</evidence>
<dbReference type="PANTHER" id="PTHR43289">
    <property type="entry name" value="MITOGEN-ACTIVATED PROTEIN KINASE KINASE KINASE 20-RELATED"/>
    <property type="match status" value="1"/>
</dbReference>
<keyword evidence="2 14" id="KW-0723">Serine/threonine-protein kinase</keyword>
<evidence type="ECO:0000256" key="5">
    <source>
        <dbReference type="ARBA" id="ARBA00022741"/>
    </source>
</evidence>
<feature type="domain" description="PASTA" evidence="13">
    <location>
        <begin position="606"/>
        <end position="669"/>
    </location>
</feature>
<dbReference type="SMART" id="SM00220">
    <property type="entry name" value="S_TKc"/>
    <property type="match status" value="1"/>
</dbReference>
<keyword evidence="7" id="KW-0067">ATP-binding</keyword>
<feature type="compositionally biased region" description="Pro residues" evidence="10">
    <location>
        <begin position="337"/>
        <end position="355"/>
    </location>
</feature>
<proteinExistence type="predicted"/>
<evidence type="ECO:0000256" key="4">
    <source>
        <dbReference type="ARBA" id="ARBA00022737"/>
    </source>
</evidence>
<evidence type="ECO:0000256" key="6">
    <source>
        <dbReference type="ARBA" id="ARBA00022777"/>
    </source>
</evidence>
<dbReference type="OrthoDB" id="9762169at2"/>
<reference evidence="14 15" key="1">
    <citation type="submission" date="2013-09" db="EMBL/GenBank/DDBJ databases">
        <title>Complete genome sequence of Corynebacterium doosanense CAU 212(T) (=DSM 45436(T)), isolated from activated sludge.</title>
        <authorList>
            <person name="Schaffert L."/>
            <person name="Albersmeier A."/>
            <person name="Kalinowski J."/>
            <person name="Ruckert C."/>
        </authorList>
    </citation>
    <scope>NUCLEOTIDE SEQUENCE [LARGE SCALE GENOMIC DNA]</scope>
    <source>
        <strain evidence="14 15">CAU 212</strain>
    </source>
</reference>
<protein>
    <recommendedName>
        <fullName evidence="1">non-specific serine/threonine protein kinase</fullName>
        <ecNumber evidence="1">2.7.11.1</ecNumber>
    </recommendedName>
</protein>
<dbReference type="GO" id="GO:0005524">
    <property type="term" value="F:ATP binding"/>
    <property type="evidence" value="ECO:0007669"/>
    <property type="project" value="UniProtKB-KW"/>
</dbReference>
<name>A0A097IH60_9CORY</name>
<dbReference type="Proteomes" id="UP000029914">
    <property type="component" value="Chromosome"/>
</dbReference>
<dbReference type="PANTHER" id="PTHR43289:SF6">
    <property type="entry name" value="SERINE_THREONINE-PROTEIN KINASE NEKL-3"/>
    <property type="match status" value="1"/>
</dbReference>
<evidence type="ECO:0000256" key="10">
    <source>
        <dbReference type="SAM" id="MobiDB-lite"/>
    </source>
</evidence>
<evidence type="ECO:0000259" key="13">
    <source>
        <dbReference type="PROSITE" id="PS51178"/>
    </source>
</evidence>
<sequence length="731" mass="76463">MAELAVGDVLEGRYRIDHPIARGGMSTVYRCVDLRLGRAVAAKIMHDRFADDAATRGRFRREARAMAQLSHPNLVGVYDFSSDEGISFLIMELITGGTLRELVAERGPMPPHAATAVMRAVLTGLSVAHSQGLVHRDIKPDNILINGDNRVKVADFGLVRVSSASEHSTNEIVGTAAYLSPEQVDGSEITPASDVYSAGIVLFDLLTGTVPFTGETPLAKAYQRITHDVPSPSSRIDGIPQLFDELVATATARSPEDRFADAGEFLAALDDVAAELNLPAYSVPVPTNSAAHRAAAVPTDTTGIIETTNLGAVTGPEPENETSVLRPENETRALGAVPPPPVRPAPAPLPAPIPAPEQDNRPVAQRPDEPAPVSNRSGWRLWLGIAVAAIVLTAVLLGGWWFGSGRYGEIPQVVGMDRAAAISTVTEAGFETTTEIVYDDDVPADQSAGTDPAGGSNLLPGEMVTVLISQGRPSVPEIPAGMGVEDYRALAGERTFEVATGESVYSADVPSGAVAETTPPPGTTLDTGSTVTVHLSKGPEPVEVPTLTGTDLDEARAILEGSGLVIGEVTPRFDKDVPGDALITTTPGPGATLTRGDRIDLVVSTAVAVPDVTGMTLVDAKAALQDAGFSVADTRDPALVGESEDTVVALEPSAGTLTDPERDRDVIVVLPGQITVPDVTGMTVREARSTLRGVGLDINASVFANSQVISGQSPAAGTPLRRDEDVRVQSR</sequence>
<evidence type="ECO:0000256" key="3">
    <source>
        <dbReference type="ARBA" id="ARBA00022679"/>
    </source>
</evidence>
<feature type="region of interest" description="Disordered" evidence="10">
    <location>
        <begin position="332"/>
        <end position="374"/>
    </location>
</feature>
<dbReference type="PROSITE" id="PS00108">
    <property type="entry name" value="PROTEIN_KINASE_ST"/>
    <property type="match status" value="1"/>
</dbReference>
<organism evidence="14 15">
    <name type="scientific">Corynebacterium doosanense CAU 212 = DSM 45436</name>
    <dbReference type="NCBI Taxonomy" id="558173"/>
    <lineage>
        <taxon>Bacteria</taxon>
        <taxon>Bacillati</taxon>
        <taxon>Actinomycetota</taxon>
        <taxon>Actinomycetes</taxon>
        <taxon>Mycobacteriales</taxon>
        <taxon>Corynebacteriaceae</taxon>
        <taxon>Corynebacterium</taxon>
    </lineage>
</organism>
<keyword evidence="11" id="KW-0812">Transmembrane</keyword>
<dbReference type="InterPro" id="IPR008271">
    <property type="entry name" value="Ser/Thr_kinase_AS"/>
</dbReference>
<dbReference type="SMART" id="SM00740">
    <property type="entry name" value="PASTA"/>
    <property type="match status" value="5"/>
</dbReference>
<dbReference type="SUPFAM" id="SSF56112">
    <property type="entry name" value="Protein kinase-like (PK-like)"/>
    <property type="match status" value="1"/>
</dbReference>
<evidence type="ECO:0000313" key="15">
    <source>
        <dbReference type="Proteomes" id="UP000029914"/>
    </source>
</evidence>
<dbReference type="STRING" id="558173.CDOO_09505"/>
<dbReference type="InterPro" id="IPR000719">
    <property type="entry name" value="Prot_kinase_dom"/>
</dbReference>
<dbReference type="Gene3D" id="1.10.510.10">
    <property type="entry name" value="Transferase(Phosphotransferase) domain 1"/>
    <property type="match status" value="1"/>
</dbReference>
<dbReference type="AlphaFoldDB" id="A0A097IH60"/>
<keyword evidence="5" id="KW-0547">Nucleotide-binding</keyword>
<dbReference type="EC" id="2.7.11.1" evidence="1"/>
<keyword evidence="3" id="KW-0808">Transferase</keyword>
<feature type="transmembrane region" description="Helical" evidence="11">
    <location>
        <begin position="379"/>
        <end position="402"/>
    </location>
</feature>
<dbReference type="InterPro" id="IPR005543">
    <property type="entry name" value="PASTA_dom"/>
</dbReference>
<dbReference type="InterPro" id="IPR011009">
    <property type="entry name" value="Kinase-like_dom_sf"/>
</dbReference>
<feature type="domain" description="PASTA" evidence="13">
    <location>
        <begin position="670"/>
        <end position="731"/>
    </location>
</feature>
<dbReference type="Pfam" id="PF03793">
    <property type="entry name" value="PASTA"/>
    <property type="match status" value="5"/>
</dbReference>
<feature type="domain" description="PASTA" evidence="13">
    <location>
        <begin position="472"/>
        <end position="537"/>
    </location>
</feature>
<evidence type="ECO:0000256" key="7">
    <source>
        <dbReference type="ARBA" id="ARBA00022840"/>
    </source>
</evidence>
<dbReference type="PROSITE" id="PS51178">
    <property type="entry name" value="PASTA"/>
    <property type="match status" value="5"/>
</dbReference>
<keyword evidence="6 14" id="KW-0418">Kinase</keyword>
<dbReference type="FunFam" id="1.10.510.10:FF:000021">
    <property type="entry name" value="Serine/threonine protein kinase"/>
    <property type="match status" value="1"/>
</dbReference>
<dbReference type="CDD" id="cd14014">
    <property type="entry name" value="STKc_PknB_like"/>
    <property type="match status" value="1"/>
</dbReference>
<evidence type="ECO:0000256" key="8">
    <source>
        <dbReference type="ARBA" id="ARBA00047899"/>
    </source>
</evidence>
<evidence type="ECO:0000256" key="11">
    <source>
        <dbReference type="SAM" id="Phobius"/>
    </source>
</evidence>
<dbReference type="PROSITE" id="PS50011">
    <property type="entry name" value="PROTEIN_KINASE_DOM"/>
    <property type="match status" value="1"/>
</dbReference>
<dbReference type="SUPFAM" id="SSF54184">
    <property type="entry name" value="Penicillin-binding protein 2x (pbp-2x), c-terminal domain"/>
    <property type="match status" value="1"/>
</dbReference>
<dbReference type="Pfam" id="PF00069">
    <property type="entry name" value="Pkinase"/>
    <property type="match status" value="1"/>
</dbReference>
<evidence type="ECO:0000256" key="9">
    <source>
        <dbReference type="ARBA" id="ARBA00048679"/>
    </source>
</evidence>
<evidence type="ECO:0000313" key="14">
    <source>
        <dbReference type="EMBL" id="AIT61475.1"/>
    </source>
</evidence>
<keyword evidence="11" id="KW-1133">Transmembrane helix</keyword>
<dbReference type="CDD" id="cd06577">
    <property type="entry name" value="PASTA_pknB"/>
    <property type="match status" value="5"/>
</dbReference>
<feature type="domain" description="PASTA" evidence="13">
    <location>
        <begin position="404"/>
        <end position="470"/>
    </location>
</feature>